<organism evidence="1 2">
    <name type="scientific">Holotrichia oblita</name>
    <name type="common">Chafer beetle</name>
    <dbReference type="NCBI Taxonomy" id="644536"/>
    <lineage>
        <taxon>Eukaryota</taxon>
        <taxon>Metazoa</taxon>
        <taxon>Ecdysozoa</taxon>
        <taxon>Arthropoda</taxon>
        <taxon>Hexapoda</taxon>
        <taxon>Insecta</taxon>
        <taxon>Pterygota</taxon>
        <taxon>Neoptera</taxon>
        <taxon>Endopterygota</taxon>
        <taxon>Coleoptera</taxon>
        <taxon>Polyphaga</taxon>
        <taxon>Scarabaeiformia</taxon>
        <taxon>Scarabaeidae</taxon>
        <taxon>Melolonthinae</taxon>
        <taxon>Holotrichia</taxon>
    </lineage>
</organism>
<comment type="caution">
    <text evidence="1">The sequence shown here is derived from an EMBL/GenBank/DDBJ whole genome shotgun (WGS) entry which is preliminary data.</text>
</comment>
<accession>A0ACB9TPU7</accession>
<name>A0ACB9TPU7_HOLOL</name>
<reference evidence="1" key="1">
    <citation type="submission" date="2022-04" db="EMBL/GenBank/DDBJ databases">
        <title>Chromosome-scale genome assembly of Holotrichia oblita Faldermann.</title>
        <authorList>
            <person name="Rongchong L."/>
        </authorList>
    </citation>
    <scope>NUCLEOTIDE SEQUENCE</scope>
    <source>
        <strain evidence="1">81SQS9</strain>
    </source>
</reference>
<dbReference type="EMBL" id="CM043016">
    <property type="protein sequence ID" value="KAI4468830.1"/>
    <property type="molecule type" value="Genomic_DNA"/>
</dbReference>
<proteinExistence type="predicted"/>
<protein>
    <submittedName>
        <fullName evidence="1">Retinol dehydrogenase</fullName>
    </submittedName>
</protein>
<gene>
    <name evidence="1" type="ORF">MML48_2g00005431</name>
</gene>
<evidence type="ECO:0000313" key="2">
    <source>
        <dbReference type="Proteomes" id="UP001056778"/>
    </source>
</evidence>
<dbReference type="Proteomes" id="UP001056778">
    <property type="component" value="Chromosome 2"/>
</dbReference>
<sequence>MPLTMLKEILNWKIPKPVLYGSVIAGTFGFACLTKEWIGGPRYRNYIEIDDKVIIITGANTGIGKETAAELARRGAKVYMACRDLRRCEEAREEIVLDTKNKHVYCRKCDLASLESIREFVNRFSKEQEKLHILINNAGVMRTPNSKTKDGFEMQLGVNHLGHFYLTNLLLDKLKSSTPSRIINVSSIAHKRGEINKEDLNSDKKYNPGEAYAQSKLANLLFTRELSKRLDGTGVTVNAVHPGIVDTEIIRHMSFFNSWLAAILIKPFVWPFIKGPRQGAQTTIFAALDPSLEKVTGKYFADYKETETSPAAKDDTTAGWLWTVSEKWTRLTT</sequence>
<evidence type="ECO:0000313" key="1">
    <source>
        <dbReference type="EMBL" id="KAI4468830.1"/>
    </source>
</evidence>
<keyword evidence="2" id="KW-1185">Reference proteome</keyword>